<feature type="transmembrane region" description="Helical" evidence="4">
    <location>
        <begin position="344"/>
        <end position="363"/>
    </location>
</feature>
<evidence type="ECO:0000256" key="4">
    <source>
        <dbReference type="SAM" id="Phobius"/>
    </source>
</evidence>
<dbReference type="Proteomes" id="UP000636888">
    <property type="component" value="Unassembled WGS sequence"/>
</dbReference>
<organism evidence="6 7">
    <name type="scientific">Geomesophilobacter sediminis</name>
    <dbReference type="NCBI Taxonomy" id="2798584"/>
    <lineage>
        <taxon>Bacteria</taxon>
        <taxon>Pseudomonadati</taxon>
        <taxon>Thermodesulfobacteriota</taxon>
        <taxon>Desulfuromonadia</taxon>
        <taxon>Geobacterales</taxon>
        <taxon>Geobacteraceae</taxon>
        <taxon>Geomesophilobacter</taxon>
    </lineage>
</organism>
<dbReference type="InterPro" id="IPR029044">
    <property type="entry name" value="Nucleotide-diphossugar_trans"/>
</dbReference>
<evidence type="ECO:0000313" key="6">
    <source>
        <dbReference type="EMBL" id="MBJ6723673.1"/>
    </source>
</evidence>
<reference evidence="6" key="1">
    <citation type="submission" date="2020-12" db="EMBL/GenBank/DDBJ databases">
        <title>Geomonas sp. Red875, isolated from river sediment.</title>
        <authorList>
            <person name="Xu Z."/>
            <person name="Zhang Z."/>
            <person name="Masuda Y."/>
            <person name="Itoh H."/>
            <person name="Senoo K."/>
        </authorList>
    </citation>
    <scope>NUCLEOTIDE SEQUENCE</scope>
    <source>
        <strain evidence="6">Red875</strain>
    </source>
</reference>
<dbReference type="AlphaFoldDB" id="A0A8J7J007"/>
<keyword evidence="2" id="KW-0328">Glycosyltransferase</keyword>
<feature type="transmembrane region" description="Helical" evidence="4">
    <location>
        <begin position="289"/>
        <end position="306"/>
    </location>
</feature>
<evidence type="ECO:0000259" key="5">
    <source>
        <dbReference type="Pfam" id="PF00535"/>
    </source>
</evidence>
<sequence length="380" mass="42048">MAAIFWLSLFLVVYTYLGYPLCLALLARFRSHPVAKGAYQPTVSVVFAACNEEGNIVRRLENLLAQEYPKEKLEVIVVSDGSKDRTAELARGFAGRGVTVVELTERSGKAVALNAGVARARGEVLLFCDARQSFDPEVVRELGANFADPRVGCVSGELLLLKKGSSGIQVEMGAYWSYEKWIRKRESDTGSVIGATGAIFAVRRSLFRDLPHGTLLDDVFTPMSVVLQGYRVVFEPAARARDQVSQEISQEWVRKVRTLAGNWQLIGFIPGLLSPGENPCFWRFLSHKVLRLVVPVALILLLASGAHLPGFFYQVATWLQLGFYLLAALGGAWPATRSNRIVNLCYFFLVMNLVAVAGFWRWARGQSASVWKPAYVKPGE</sequence>
<keyword evidence="7" id="KW-1185">Reference proteome</keyword>
<dbReference type="Pfam" id="PF00535">
    <property type="entry name" value="Glycos_transf_2"/>
    <property type="match status" value="1"/>
</dbReference>
<name>A0A8J7J007_9BACT</name>
<keyword evidence="4" id="KW-0812">Transmembrane</keyword>
<evidence type="ECO:0000256" key="2">
    <source>
        <dbReference type="ARBA" id="ARBA00022676"/>
    </source>
</evidence>
<accession>A0A8J7J007</accession>
<dbReference type="InterPro" id="IPR001173">
    <property type="entry name" value="Glyco_trans_2-like"/>
</dbReference>
<protein>
    <submittedName>
        <fullName evidence="6">Glycosyltransferase family 2 protein</fullName>
    </submittedName>
</protein>
<evidence type="ECO:0000256" key="1">
    <source>
        <dbReference type="ARBA" id="ARBA00006739"/>
    </source>
</evidence>
<keyword evidence="3" id="KW-0808">Transferase</keyword>
<feature type="domain" description="Glycosyltransferase 2-like" evidence="5">
    <location>
        <begin position="44"/>
        <end position="210"/>
    </location>
</feature>
<dbReference type="SUPFAM" id="SSF53448">
    <property type="entry name" value="Nucleotide-diphospho-sugar transferases"/>
    <property type="match status" value="1"/>
</dbReference>
<dbReference type="GO" id="GO:0016757">
    <property type="term" value="F:glycosyltransferase activity"/>
    <property type="evidence" value="ECO:0007669"/>
    <property type="project" value="UniProtKB-KW"/>
</dbReference>
<feature type="transmembrane region" description="Helical" evidence="4">
    <location>
        <begin position="312"/>
        <end position="332"/>
    </location>
</feature>
<keyword evidence="4" id="KW-1133">Transmembrane helix</keyword>
<keyword evidence="4" id="KW-0472">Membrane</keyword>
<evidence type="ECO:0000313" key="7">
    <source>
        <dbReference type="Proteomes" id="UP000636888"/>
    </source>
</evidence>
<comment type="caution">
    <text evidence="6">The sequence shown here is derived from an EMBL/GenBank/DDBJ whole genome shotgun (WGS) entry which is preliminary data.</text>
</comment>
<dbReference type="EMBL" id="JAEMHM010000002">
    <property type="protein sequence ID" value="MBJ6723673.1"/>
    <property type="molecule type" value="Genomic_DNA"/>
</dbReference>
<gene>
    <name evidence="6" type="ORF">JFN93_03020</name>
</gene>
<comment type="similarity">
    <text evidence="1">Belongs to the glycosyltransferase 2 family.</text>
</comment>
<dbReference type="Gene3D" id="3.90.550.10">
    <property type="entry name" value="Spore Coat Polysaccharide Biosynthesis Protein SpsA, Chain A"/>
    <property type="match status" value="1"/>
</dbReference>
<evidence type="ECO:0000256" key="3">
    <source>
        <dbReference type="ARBA" id="ARBA00022679"/>
    </source>
</evidence>
<proteinExistence type="inferred from homology"/>
<dbReference type="CDD" id="cd06439">
    <property type="entry name" value="CESA_like_1"/>
    <property type="match status" value="1"/>
</dbReference>
<dbReference type="RefSeq" id="WP_199382510.1">
    <property type="nucleotide sequence ID" value="NZ_JAEMHM010000002.1"/>
</dbReference>
<dbReference type="PANTHER" id="PTHR43630">
    <property type="entry name" value="POLY-BETA-1,6-N-ACETYL-D-GLUCOSAMINE SYNTHASE"/>
    <property type="match status" value="1"/>
</dbReference>
<feature type="transmembrane region" description="Helical" evidence="4">
    <location>
        <begin position="6"/>
        <end position="27"/>
    </location>
</feature>
<dbReference type="PANTHER" id="PTHR43630:SF1">
    <property type="entry name" value="POLY-BETA-1,6-N-ACETYL-D-GLUCOSAMINE SYNTHASE"/>
    <property type="match status" value="1"/>
</dbReference>